<comment type="pathway">
    <text evidence="1">Carbohydrate acid metabolism.</text>
</comment>
<comment type="caution">
    <text evidence="6">The sequence shown here is derived from an EMBL/GenBank/DDBJ whole genome shotgun (WGS) entry which is preliminary data.</text>
</comment>
<comment type="subunit">
    <text evidence="3">Homotrimer.</text>
</comment>
<gene>
    <name evidence="6" type="ORF">GCM10025778_29520</name>
</gene>
<dbReference type="Proteomes" id="UP001501257">
    <property type="component" value="Unassembled WGS sequence"/>
</dbReference>
<name>A0ABP9TRM2_9MICC</name>
<keyword evidence="4" id="KW-0456">Lyase</keyword>
<evidence type="ECO:0000256" key="5">
    <source>
        <dbReference type="ARBA" id="ARBA00023277"/>
    </source>
</evidence>
<comment type="similarity">
    <text evidence="2">Belongs to the KHG/KDPG aldolase family.</text>
</comment>
<dbReference type="CDD" id="cd00452">
    <property type="entry name" value="KDPG_aldolase"/>
    <property type="match status" value="1"/>
</dbReference>
<dbReference type="SUPFAM" id="SSF51569">
    <property type="entry name" value="Aldolase"/>
    <property type="match status" value="1"/>
</dbReference>
<keyword evidence="7" id="KW-1185">Reference proteome</keyword>
<dbReference type="InterPro" id="IPR013785">
    <property type="entry name" value="Aldolase_TIM"/>
</dbReference>
<dbReference type="Pfam" id="PF01081">
    <property type="entry name" value="Aldolase"/>
    <property type="match status" value="1"/>
</dbReference>
<evidence type="ECO:0000256" key="4">
    <source>
        <dbReference type="ARBA" id="ARBA00023239"/>
    </source>
</evidence>
<dbReference type="PANTHER" id="PTHR30246:SF1">
    <property type="entry name" value="2-DEHYDRO-3-DEOXY-6-PHOSPHOGALACTONATE ALDOLASE-RELATED"/>
    <property type="match status" value="1"/>
</dbReference>
<dbReference type="PANTHER" id="PTHR30246">
    <property type="entry name" value="2-KETO-3-DEOXY-6-PHOSPHOGLUCONATE ALDOLASE"/>
    <property type="match status" value="1"/>
</dbReference>
<evidence type="ECO:0000256" key="1">
    <source>
        <dbReference type="ARBA" id="ARBA00004761"/>
    </source>
</evidence>
<dbReference type="NCBIfam" id="NF006600">
    <property type="entry name" value="PRK09140.1"/>
    <property type="match status" value="1"/>
</dbReference>
<dbReference type="Gene3D" id="3.20.20.70">
    <property type="entry name" value="Aldolase class I"/>
    <property type="match status" value="1"/>
</dbReference>
<evidence type="ECO:0000256" key="2">
    <source>
        <dbReference type="ARBA" id="ARBA00006906"/>
    </source>
</evidence>
<evidence type="ECO:0000256" key="3">
    <source>
        <dbReference type="ARBA" id="ARBA00011233"/>
    </source>
</evidence>
<organism evidence="6 7">
    <name type="scientific">Paeniglutamicibacter antarcticus</name>
    <dbReference type="NCBI Taxonomy" id="494023"/>
    <lineage>
        <taxon>Bacteria</taxon>
        <taxon>Bacillati</taxon>
        <taxon>Actinomycetota</taxon>
        <taxon>Actinomycetes</taxon>
        <taxon>Micrococcales</taxon>
        <taxon>Micrococcaceae</taxon>
        <taxon>Paeniglutamicibacter</taxon>
    </lineage>
</organism>
<keyword evidence="5" id="KW-0119">Carbohydrate metabolism</keyword>
<reference evidence="7" key="1">
    <citation type="journal article" date="2019" name="Int. J. Syst. Evol. Microbiol.">
        <title>The Global Catalogue of Microorganisms (GCM) 10K type strain sequencing project: providing services to taxonomists for standard genome sequencing and annotation.</title>
        <authorList>
            <consortium name="The Broad Institute Genomics Platform"/>
            <consortium name="The Broad Institute Genome Sequencing Center for Infectious Disease"/>
            <person name="Wu L."/>
            <person name="Ma J."/>
        </authorList>
    </citation>
    <scope>NUCLEOTIDE SEQUENCE [LARGE SCALE GENOMIC DNA]</scope>
    <source>
        <strain evidence="7">JCM 18952</strain>
    </source>
</reference>
<protein>
    <submittedName>
        <fullName evidence="6">2-dehydro-3-deoxy-6-phosphogalactonate aldolase</fullName>
    </submittedName>
</protein>
<dbReference type="InterPro" id="IPR000887">
    <property type="entry name" value="Aldlse_KDPG_KHG"/>
</dbReference>
<proteinExistence type="inferred from homology"/>
<accession>A0ABP9TRM2</accession>
<sequence>MASPKRTQTGLVAILRGLPPEDAAAVGKLLYAAGFRSLEVPLNSPEPLKSIGILRAELPADCVIGAGTVLTVEQVNACRDAGAQIIVSPNTDLEVIKATLAAGMESFPGAATPSEAFAAVAAGARNIKIFPVEQVGLAGYKAWRAVLPADIGIIPVGGINAENMDTWVEAGATGFGIASALYAPGRDLEELTARATAIAEAWNRIQETRKSA</sequence>
<dbReference type="RefSeq" id="WP_210099466.1">
    <property type="nucleotide sequence ID" value="NZ_BAABLK010000037.1"/>
</dbReference>
<dbReference type="EMBL" id="BAABLK010000037">
    <property type="protein sequence ID" value="GAA5228418.1"/>
    <property type="molecule type" value="Genomic_DNA"/>
</dbReference>
<evidence type="ECO:0000313" key="7">
    <source>
        <dbReference type="Proteomes" id="UP001501257"/>
    </source>
</evidence>
<evidence type="ECO:0000313" key="6">
    <source>
        <dbReference type="EMBL" id="GAA5228418.1"/>
    </source>
</evidence>